<dbReference type="Proteomes" id="UP000887578">
    <property type="component" value="Unplaced"/>
</dbReference>
<evidence type="ECO:0000313" key="2">
    <source>
        <dbReference type="WBParaSite" id="PDA_v2.g15975.t1"/>
    </source>
</evidence>
<evidence type="ECO:0000313" key="1">
    <source>
        <dbReference type="Proteomes" id="UP000887578"/>
    </source>
</evidence>
<dbReference type="WBParaSite" id="PDA_v2.g15975.t1">
    <property type="protein sequence ID" value="PDA_v2.g15975.t1"/>
    <property type="gene ID" value="PDA_v2.g15975"/>
</dbReference>
<protein>
    <submittedName>
        <fullName evidence="2">VWFA domain-containing protein</fullName>
    </submittedName>
</protein>
<name>A0A914PCV2_9BILA</name>
<proteinExistence type="predicted"/>
<organism evidence="1 2">
    <name type="scientific">Panagrolaimus davidi</name>
    <dbReference type="NCBI Taxonomy" id="227884"/>
    <lineage>
        <taxon>Eukaryota</taxon>
        <taxon>Metazoa</taxon>
        <taxon>Ecdysozoa</taxon>
        <taxon>Nematoda</taxon>
        <taxon>Chromadorea</taxon>
        <taxon>Rhabditida</taxon>
        <taxon>Tylenchina</taxon>
        <taxon>Panagrolaimomorpha</taxon>
        <taxon>Panagrolaimoidea</taxon>
        <taxon>Panagrolaimidae</taxon>
        <taxon>Panagrolaimus</taxon>
    </lineage>
</organism>
<accession>A0A914PCV2</accession>
<sequence>MVSSIASIEQTTNSYSLSKQAAKLLTSVQRLGNVSDPIIAFIFVSNTSVAALAGADRYISQLKNVEITFILLGMDSYTSMDLNVTQLAKFSRKVVRWYGVDSNYPIFYPEDYGCKLFVLKKKLYPVVHP</sequence>
<keyword evidence="1" id="KW-1185">Reference proteome</keyword>
<reference evidence="2" key="1">
    <citation type="submission" date="2022-11" db="UniProtKB">
        <authorList>
            <consortium name="WormBaseParasite"/>
        </authorList>
    </citation>
    <scope>IDENTIFICATION</scope>
</reference>
<dbReference type="AlphaFoldDB" id="A0A914PCV2"/>